<feature type="transmembrane region" description="Helical" evidence="1">
    <location>
        <begin position="326"/>
        <end position="347"/>
    </location>
</feature>
<dbReference type="Pfam" id="PF03594">
    <property type="entry name" value="BenE"/>
    <property type="match status" value="1"/>
</dbReference>
<protein>
    <submittedName>
        <fullName evidence="2">Benzoate transporter</fullName>
    </submittedName>
</protein>
<feature type="transmembrane region" description="Helical" evidence="1">
    <location>
        <begin position="76"/>
        <end position="94"/>
    </location>
</feature>
<dbReference type="EMBL" id="CP011158">
    <property type="protein sequence ID" value="ANB92157.1"/>
    <property type="molecule type" value="Genomic_DNA"/>
</dbReference>
<evidence type="ECO:0000313" key="3">
    <source>
        <dbReference type="Proteomes" id="UP000076765"/>
    </source>
</evidence>
<keyword evidence="1" id="KW-0472">Membrane</keyword>
<organism evidence="2 3">
    <name type="scientific">Moraxella ovis</name>
    <dbReference type="NCBI Taxonomy" id="29433"/>
    <lineage>
        <taxon>Bacteria</taxon>
        <taxon>Pseudomonadati</taxon>
        <taxon>Pseudomonadota</taxon>
        <taxon>Gammaproteobacteria</taxon>
        <taxon>Moraxellales</taxon>
        <taxon>Moraxellaceae</taxon>
        <taxon>Moraxella</taxon>
    </lineage>
</organism>
<dbReference type="PANTHER" id="PTHR30199">
    <property type="entry name" value="MFS FAMILY TRANSPORTER, PREDICTED SUBSTRATE BENZOATE"/>
    <property type="match status" value="1"/>
</dbReference>
<keyword evidence="3" id="KW-1185">Reference proteome</keyword>
<keyword evidence="1" id="KW-0812">Transmembrane</keyword>
<sequence>MMSVFRDFKQDFSLSAMMAGLLAVTISYAGPLVIFIQVGQSAGVDNAMMISWIWAVSIGSAVGSIFLSLRHKVPILLAWSIPGTALLVSLFPSISLNEAVGAYLIAGVISLAIGMSGYFDKVLHCIPQGIAGGMMSGILFGFGVGAFSSFSSEPMLACAMLASFLAAKRFSPRYAIVWVLLIGLLVAWLLGLINGSQAFELSVAKPIFIAPQFSWQAVFNLTLPLVILNLTGQFLPGMALIKLNNYQVSSQPIINSASLLSLAVAVFGGISIVLAAVTSALCMGKDCHENSGKRYIGGVFNGVFYLVGAVFSGSLVGLFAILPKSLIAMLAGLALLGALLTNLGIAMQHSEQKEPALITFLVTASGMSLFGLSSVFWGIVFGMIGFFILQAKTPKTHERTK</sequence>
<feature type="transmembrane region" description="Helical" evidence="1">
    <location>
        <begin position="126"/>
        <end position="144"/>
    </location>
</feature>
<evidence type="ECO:0000256" key="1">
    <source>
        <dbReference type="SAM" id="Phobius"/>
    </source>
</evidence>
<feature type="transmembrane region" description="Helical" evidence="1">
    <location>
        <begin position="100"/>
        <end position="119"/>
    </location>
</feature>
<keyword evidence="1" id="KW-1133">Transmembrane helix</keyword>
<dbReference type="InterPro" id="IPR004711">
    <property type="entry name" value="Benzoate_Transporter"/>
</dbReference>
<feature type="transmembrane region" description="Helical" evidence="1">
    <location>
        <begin position="367"/>
        <end position="389"/>
    </location>
</feature>
<evidence type="ECO:0000313" key="2">
    <source>
        <dbReference type="EMBL" id="ANB92157.1"/>
    </source>
</evidence>
<reference evidence="2 3" key="1">
    <citation type="submission" date="2015-04" db="EMBL/GenBank/DDBJ databases">
        <authorList>
            <person name="Calcutt M.J."/>
            <person name="Foecking M.F."/>
        </authorList>
    </citation>
    <scope>NUCLEOTIDE SEQUENCE [LARGE SCALE GENOMIC DNA]</scope>
    <source>
        <strain evidence="2 3">199/55</strain>
    </source>
</reference>
<dbReference type="Proteomes" id="UP000076765">
    <property type="component" value="Chromosome"/>
</dbReference>
<dbReference type="NCBIfam" id="TIGR00843">
    <property type="entry name" value="benE"/>
    <property type="match status" value="1"/>
</dbReference>
<feature type="transmembrane region" description="Helical" evidence="1">
    <location>
        <begin position="49"/>
        <end position="69"/>
    </location>
</feature>
<feature type="transmembrane region" description="Helical" evidence="1">
    <location>
        <begin position="253"/>
        <end position="275"/>
    </location>
</feature>
<proteinExistence type="predicted"/>
<dbReference type="PANTHER" id="PTHR30199:SF0">
    <property type="entry name" value="INNER MEMBRANE PROTEIN YDCO"/>
    <property type="match status" value="1"/>
</dbReference>
<feature type="transmembrane region" description="Helical" evidence="1">
    <location>
        <begin position="295"/>
        <end position="319"/>
    </location>
</feature>
<feature type="transmembrane region" description="Helical" evidence="1">
    <location>
        <begin position="174"/>
        <end position="193"/>
    </location>
</feature>
<gene>
    <name evidence="2" type="ORF">MOVS_09450</name>
</gene>
<feature type="transmembrane region" description="Helical" evidence="1">
    <location>
        <begin position="213"/>
        <end position="232"/>
    </location>
</feature>
<feature type="transmembrane region" description="Helical" evidence="1">
    <location>
        <begin position="12"/>
        <end position="37"/>
    </location>
</feature>
<name>A0ABM6BEQ3_9GAMM</name>
<dbReference type="RefSeq" id="WP_063514704.1">
    <property type="nucleotide sequence ID" value="NZ_CP011158.1"/>
</dbReference>
<accession>A0ABM6BEQ3</accession>